<dbReference type="EMBL" id="MFDE01000017">
    <property type="protein sequence ID" value="OGE38626.1"/>
    <property type="molecule type" value="Genomic_DNA"/>
</dbReference>
<name>A0A1F5KCF4_9BACT</name>
<comment type="caution">
    <text evidence="1">The sequence shown here is derived from an EMBL/GenBank/DDBJ whole genome shotgun (WGS) entry which is preliminary data.</text>
</comment>
<sequence length="170" mass="17836">MSPDRLLDTKLELTPIQQTFQRGLVARLRSNFRRAATGFLIITGSLIAGSTAYADGAQQISLPGFINACDIAAGPADLIGIMNTSTSAIVDGSGFRQHFNANLHGRTASGLETTLILEFNNVLGSAVSEQATGLSNTGGRIDLSKFGITNNAKGVLTQDRLTVVCIGRGL</sequence>
<dbReference type="Proteomes" id="UP000176527">
    <property type="component" value="Unassembled WGS sequence"/>
</dbReference>
<organism evidence="1 2">
    <name type="scientific">Candidatus Daviesbacteria bacterium RIFCSPHIGHO2_12_FULL_37_11</name>
    <dbReference type="NCBI Taxonomy" id="1797777"/>
    <lineage>
        <taxon>Bacteria</taxon>
        <taxon>Candidatus Daviesiibacteriota</taxon>
    </lineage>
</organism>
<proteinExistence type="predicted"/>
<dbReference type="AlphaFoldDB" id="A0A1F5KCF4"/>
<evidence type="ECO:0000313" key="2">
    <source>
        <dbReference type="Proteomes" id="UP000176527"/>
    </source>
</evidence>
<protein>
    <submittedName>
        <fullName evidence="1">Uncharacterized protein</fullName>
    </submittedName>
</protein>
<reference evidence="1 2" key="1">
    <citation type="journal article" date="2016" name="Nat. Commun.">
        <title>Thousands of microbial genomes shed light on interconnected biogeochemical processes in an aquifer system.</title>
        <authorList>
            <person name="Anantharaman K."/>
            <person name="Brown C.T."/>
            <person name="Hug L.A."/>
            <person name="Sharon I."/>
            <person name="Castelle C.J."/>
            <person name="Probst A.J."/>
            <person name="Thomas B.C."/>
            <person name="Singh A."/>
            <person name="Wilkins M.J."/>
            <person name="Karaoz U."/>
            <person name="Brodie E.L."/>
            <person name="Williams K.H."/>
            <person name="Hubbard S.S."/>
            <person name="Banfield J.F."/>
        </authorList>
    </citation>
    <scope>NUCLEOTIDE SEQUENCE [LARGE SCALE GENOMIC DNA]</scope>
</reference>
<gene>
    <name evidence="1" type="ORF">A3F00_02205</name>
</gene>
<accession>A0A1F5KCF4</accession>
<evidence type="ECO:0000313" key="1">
    <source>
        <dbReference type="EMBL" id="OGE38626.1"/>
    </source>
</evidence>